<accession>A0A380CU24</accession>
<feature type="domain" description="Siroheme synthase central" evidence="7">
    <location>
        <begin position="124"/>
        <end position="149"/>
    </location>
</feature>
<dbReference type="SUPFAM" id="SSF51735">
    <property type="entry name" value="NAD(P)-binding Rossmann-fold domains"/>
    <property type="match status" value="1"/>
</dbReference>
<evidence type="ECO:0000313" key="9">
    <source>
        <dbReference type="Proteomes" id="UP000254893"/>
    </source>
</evidence>
<dbReference type="GO" id="GO:0043115">
    <property type="term" value="F:precorrin-2 dehydrogenase activity"/>
    <property type="evidence" value="ECO:0007669"/>
    <property type="project" value="UniProtKB-EC"/>
</dbReference>
<comment type="catalytic activity">
    <reaction evidence="6">
        <text>precorrin-2 + NAD(+) = sirohydrochlorin + NADH + 2 H(+)</text>
        <dbReference type="Rhea" id="RHEA:15613"/>
        <dbReference type="ChEBI" id="CHEBI:15378"/>
        <dbReference type="ChEBI" id="CHEBI:57540"/>
        <dbReference type="ChEBI" id="CHEBI:57945"/>
        <dbReference type="ChEBI" id="CHEBI:58351"/>
        <dbReference type="ChEBI" id="CHEBI:58827"/>
        <dbReference type="EC" id="1.3.1.76"/>
    </reaction>
</comment>
<dbReference type="SUPFAM" id="SSF75615">
    <property type="entry name" value="Siroheme synthase middle domains-like"/>
    <property type="match status" value="1"/>
</dbReference>
<dbReference type="InterPro" id="IPR028281">
    <property type="entry name" value="Sirohaem_synthase_central"/>
</dbReference>
<dbReference type="InterPro" id="IPR028161">
    <property type="entry name" value="Met8-like"/>
</dbReference>
<dbReference type="Gene3D" id="3.30.160.110">
    <property type="entry name" value="Siroheme synthase, domain 2"/>
    <property type="match status" value="1"/>
</dbReference>
<dbReference type="Proteomes" id="UP000254893">
    <property type="component" value="Unassembled WGS sequence"/>
</dbReference>
<dbReference type="InterPro" id="IPR036291">
    <property type="entry name" value="NAD(P)-bd_dom_sf"/>
</dbReference>
<organism evidence="8 9">
    <name type="scientific">Sphingobacterium spiritivorum</name>
    <name type="common">Flavobacterium spiritivorum</name>
    <dbReference type="NCBI Taxonomy" id="258"/>
    <lineage>
        <taxon>Bacteria</taxon>
        <taxon>Pseudomonadati</taxon>
        <taxon>Bacteroidota</taxon>
        <taxon>Sphingobacteriia</taxon>
        <taxon>Sphingobacteriales</taxon>
        <taxon>Sphingobacteriaceae</taxon>
        <taxon>Sphingobacterium</taxon>
    </lineage>
</organism>
<evidence type="ECO:0000259" key="7">
    <source>
        <dbReference type="Pfam" id="PF14824"/>
    </source>
</evidence>
<dbReference type="AlphaFoldDB" id="A0A380CU24"/>
<dbReference type="NCBIfam" id="TIGR01470">
    <property type="entry name" value="cysG_Nterm"/>
    <property type="match status" value="1"/>
</dbReference>
<evidence type="ECO:0000256" key="1">
    <source>
        <dbReference type="ARBA" id="ARBA00005010"/>
    </source>
</evidence>
<dbReference type="PANTHER" id="PTHR35330:SF1">
    <property type="entry name" value="SIROHEME BIOSYNTHESIS PROTEIN MET8"/>
    <property type="match status" value="1"/>
</dbReference>
<keyword evidence="3" id="KW-0560">Oxidoreductase</keyword>
<dbReference type="Pfam" id="PF14824">
    <property type="entry name" value="Sirohm_synth_M"/>
    <property type="match status" value="1"/>
</dbReference>
<dbReference type="PANTHER" id="PTHR35330">
    <property type="entry name" value="SIROHEME BIOSYNTHESIS PROTEIN MET8"/>
    <property type="match status" value="1"/>
</dbReference>
<dbReference type="EC" id="1.3.1.76" evidence="2"/>
<proteinExistence type="predicted"/>
<keyword evidence="5" id="KW-0627">Porphyrin biosynthesis</keyword>
<dbReference type="InterPro" id="IPR006367">
    <property type="entry name" value="Sirohaem_synthase_N"/>
</dbReference>
<protein>
    <recommendedName>
        <fullName evidence="2">precorrin-2 dehydrogenase</fullName>
        <ecNumber evidence="2">1.3.1.76</ecNumber>
    </recommendedName>
</protein>
<evidence type="ECO:0000256" key="5">
    <source>
        <dbReference type="ARBA" id="ARBA00023244"/>
    </source>
</evidence>
<dbReference type="Pfam" id="PF13241">
    <property type="entry name" value="NAD_binding_7"/>
    <property type="match status" value="1"/>
</dbReference>
<evidence type="ECO:0000256" key="4">
    <source>
        <dbReference type="ARBA" id="ARBA00023027"/>
    </source>
</evidence>
<dbReference type="GO" id="GO:0004325">
    <property type="term" value="F:ferrochelatase activity"/>
    <property type="evidence" value="ECO:0007669"/>
    <property type="project" value="InterPro"/>
</dbReference>
<dbReference type="UniPathway" id="UPA00262">
    <property type="reaction ID" value="UER00222"/>
</dbReference>
<evidence type="ECO:0000256" key="6">
    <source>
        <dbReference type="ARBA" id="ARBA00047561"/>
    </source>
</evidence>
<sequence length="193" mass="21651">MNTLFPIFIKLNQIRTLLVGGGAVALEKFQALTAQDKQAQLTIVGKEIKTELKSLAAAYPHVELFEREFVAADLQDKQLVISATNNPELNEEIRVLTQQQNILLNAVDKPALCDFYLGSIVRKGNLKVAISTNGKSPTIAKRVKDLLQDLLPEEIDETLELMSQLRDKLKGDFEYKVKTLNEHTKSLIEQDGY</sequence>
<dbReference type="GO" id="GO:0019354">
    <property type="term" value="P:siroheme biosynthetic process"/>
    <property type="evidence" value="ECO:0007669"/>
    <property type="project" value="UniProtKB-UniPathway"/>
</dbReference>
<gene>
    <name evidence="8" type="primary">cysG_2</name>
    <name evidence="8" type="ORF">NCTC11388_04321</name>
</gene>
<comment type="pathway">
    <text evidence="1">Porphyrin-containing compound metabolism; siroheme biosynthesis; sirohydrochlorin from precorrin-2: step 1/1.</text>
</comment>
<keyword evidence="4" id="KW-0520">NAD</keyword>
<evidence type="ECO:0000313" key="8">
    <source>
        <dbReference type="EMBL" id="SUJ28402.1"/>
    </source>
</evidence>
<dbReference type="Gene3D" id="3.40.50.720">
    <property type="entry name" value="NAD(P)-binding Rossmann-like Domain"/>
    <property type="match status" value="1"/>
</dbReference>
<dbReference type="EMBL" id="UGYW01000002">
    <property type="protein sequence ID" value="SUJ28402.1"/>
    <property type="molecule type" value="Genomic_DNA"/>
</dbReference>
<reference evidence="8 9" key="1">
    <citation type="submission" date="2018-06" db="EMBL/GenBank/DDBJ databases">
        <authorList>
            <consortium name="Pathogen Informatics"/>
            <person name="Doyle S."/>
        </authorList>
    </citation>
    <scope>NUCLEOTIDE SEQUENCE [LARGE SCALE GENOMIC DNA]</scope>
    <source>
        <strain evidence="8 9">NCTC11388</strain>
    </source>
</reference>
<evidence type="ECO:0000256" key="3">
    <source>
        <dbReference type="ARBA" id="ARBA00023002"/>
    </source>
</evidence>
<dbReference type="RefSeq" id="WP_115171592.1">
    <property type="nucleotide sequence ID" value="NZ_UGYW01000002.1"/>
</dbReference>
<name>A0A380CU24_SPHSI</name>
<evidence type="ECO:0000256" key="2">
    <source>
        <dbReference type="ARBA" id="ARBA00012400"/>
    </source>
</evidence>